<gene>
    <name evidence="1" type="ORF">KA717_12980</name>
</gene>
<dbReference type="InterPro" id="IPR038573">
    <property type="entry name" value="BrnT_sf"/>
</dbReference>
<accession>A0A977L0R7</accession>
<dbReference type="InterPro" id="IPR007460">
    <property type="entry name" value="BrnT_toxin"/>
</dbReference>
<reference evidence="1" key="1">
    <citation type="submission" date="2021-04" db="EMBL/GenBank/DDBJ databases">
        <title>Genome sequence of Woronichinia naegeliana from Washington state freshwater lake bloom.</title>
        <authorList>
            <person name="Dreher T.W."/>
        </authorList>
    </citation>
    <scope>NUCLEOTIDE SEQUENCE</scope>
    <source>
        <strain evidence="1">WA131</strain>
    </source>
</reference>
<dbReference type="Proteomes" id="UP001065613">
    <property type="component" value="Chromosome"/>
</dbReference>
<dbReference type="EMBL" id="CP073041">
    <property type="protein sequence ID" value="UXE63451.1"/>
    <property type="molecule type" value="Genomic_DNA"/>
</dbReference>
<dbReference type="AlphaFoldDB" id="A0A977L0R7"/>
<dbReference type="Gene3D" id="3.10.450.530">
    <property type="entry name" value="Ribonuclease toxin, BrnT, of type II toxin-antitoxin system"/>
    <property type="match status" value="1"/>
</dbReference>
<evidence type="ECO:0000313" key="1">
    <source>
        <dbReference type="EMBL" id="UXE63451.1"/>
    </source>
</evidence>
<sequence>MNIQKDGFEWDEGNIAKCQKHGLSLEEIEAFFQSKVFVAPDLKHSEEEERFLAVGYSPNGKPMFVVFTLRGNLIRPISARYMHKKEAQNYEENFT</sequence>
<protein>
    <submittedName>
        <fullName evidence="1">BrnT family toxin</fullName>
    </submittedName>
</protein>
<organism evidence="1">
    <name type="scientific">Woronichinia naegeliana WA131</name>
    <dbReference type="NCBI Taxonomy" id="2824559"/>
    <lineage>
        <taxon>Bacteria</taxon>
        <taxon>Bacillati</taxon>
        <taxon>Cyanobacteriota</taxon>
        <taxon>Cyanophyceae</taxon>
        <taxon>Synechococcales</taxon>
        <taxon>Coelosphaeriaceae</taxon>
        <taxon>Woronichinia</taxon>
    </lineage>
</organism>
<name>A0A977L0R7_9CYAN</name>
<dbReference type="KEGG" id="wna:KA717_12980"/>
<proteinExistence type="predicted"/>
<dbReference type="Pfam" id="PF04365">
    <property type="entry name" value="BrnT_toxin"/>
    <property type="match status" value="1"/>
</dbReference>